<name>A0A836P076_XANVA</name>
<proteinExistence type="predicted"/>
<dbReference type="SUPFAM" id="SSF55729">
    <property type="entry name" value="Acyl-CoA N-acyltransferases (Nat)"/>
    <property type="match status" value="1"/>
</dbReference>
<sequence length="78" mass="8474">MDVGRIVIAAHARRRSSATQSDNELIHKARAAGQPQLVCEVDVVPANPASLALHWRLGFVSISDAVLANGKQVRYLEK</sequence>
<comment type="caution">
    <text evidence="1">The sequence shown here is derived from an EMBL/GenBank/DDBJ whole genome shotgun (WGS) entry which is preliminary data.</text>
</comment>
<protein>
    <submittedName>
        <fullName evidence="1">Acetyltransferase</fullName>
    </submittedName>
</protein>
<evidence type="ECO:0000313" key="1">
    <source>
        <dbReference type="EMBL" id="KFA00614.1"/>
    </source>
</evidence>
<accession>A0A836P076</accession>
<dbReference type="RefSeq" id="WP_010370546.1">
    <property type="nucleotide sequence ID" value="NZ_AKBN02000008.1"/>
</dbReference>
<dbReference type="Gene3D" id="3.40.630.30">
    <property type="match status" value="1"/>
</dbReference>
<dbReference type="EMBL" id="AKBN01001356">
    <property type="protein sequence ID" value="KFA00614.1"/>
    <property type="molecule type" value="Genomic_DNA"/>
</dbReference>
<keyword evidence="1" id="KW-0808">Transferase</keyword>
<gene>
    <name evidence="1" type="ORF">A11K_0121010</name>
</gene>
<dbReference type="GO" id="GO:0016740">
    <property type="term" value="F:transferase activity"/>
    <property type="evidence" value="ECO:0007669"/>
    <property type="project" value="UniProtKB-KW"/>
</dbReference>
<dbReference type="AlphaFoldDB" id="A0A836P076"/>
<dbReference type="InterPro" id="IPR016181">
    <property type="entry name" value="Acyl_CoA_acyltransferase"/>
</dbReference>
<organism evidence="1">
    <name type="scientific">Xanthomonas vasicola pv. vasculorum NCPPB 890</name>
    <dbReference type="NCBI Taxonomy" id="1184265"/>
    <lineage>
        <taxon>Bacteria</taxon>
        <taxon>Pseudomonadati</taxon>
        <taxon>Pseudomonadota</taxon>
        <taxon>Gammaproteobacteria</taxon>
        <taxon>Lysobacterales</taxon>
        <taxon>Lysobacteraceae</taxon>
        <taxon>Xanthomonas</taxon>
    </lineage>
</organism>
<reference evidence="1" key="1">
    <citation type="submission" date="2012-05" db="EMBL/GenBank/DDBJ databases">
        <authorList>
            <person name="Studholme D.J."/>
            <person name="Wasukira A."/>
            <person name="Grant M."/>
        </authorList>
    </citation>
    <scope>NUCLEOTIDE SEQUENCE [LARGE SCALE GENOMIC DNA]</scope>
    <source>
        <strain evidence="1">NCPPB 890</strain>
    </source>
</reference>